<sequence>MPIPPNFFFLGAMGLLGIFLSPGFWLLGAGLELAYLLGMASNRRFRAAVEAQAAREDPGERRYFTLLDALDRERRERQRTLERRGREILALLDADPMMRSYADSIEQLVWLHLRMLSASQTISQVLVGAREDSARLQQQEDGIDRRLGQADLDPELRRSLEQQKQVIDARQAAHAQAALRAERIDAELARIDQQVSLIREQALLAGDEKRIGSSLDALTSAFNEADRWLDSQRDLLGALDLDETAALPQRVLRGNPVTDKPLSEGESR</sequence>
<comment type="caution">
    <text evidence="2">The sequence shown here is derived from an EMBL/GenBank/DDBJ whole genome shotgun (WGS) entry which is preliminary data.</text>
</comment>
<dbReference type="EMBL" id="JBBDHC010000009">
    <property type="protein sequence ID" value="MEJ1249603.1"/>
    <property type="molecule type" value="Genomic_DNA"/>
</dbReference>
<keyword evidence="1" id="KW-0812">Transmembrane</keyword>
<dbReference type="Proteomes" id="UP001364472">
    <property type="component" value="Unassembled WGS sequence"/>
</dbReference>
<protein>
    <submittedName>
        <fullName evidence="2">Uncharacterized protein</fullName>
    </submittedName>
</protein>
<name>A0AAW9R6H7_9GAMM</name>
<proteinExistence type="predicted"/>
<evidence type="ECO:0000313" key="3">
    <source>
        <dbReference type="Proteomes" id="UP001364472"/>
    </source>
</evidence>
<accession>A0AAW9R6H7</accession>
<evidence type="ECO:0000256" key="1">
    <source>
        <dbReference type="SAM" id="Phobius"/>
    </source>
</evidence>
<reference evidence="2 3" key="1">
    <citation type="journal article" date="2016" name="Antonie Van Leeuwenhoek">
        <title>Denitratimonas tolerans gen. nov., sp. nov., a denitrifying bacterium isolated from a bioreactor for tannery wastewater treatment.</title>
        <authorList>
            <person name="Han S.I."/>
            <person name="Kim J.O."/>
            <person name="Lee Y.R."/>
            <person name="Ekpeghere K.I."/>
            <person name="Koh S.C."/>
            <person name="Whang K.S."/>
        </authorList>
    </citation>
    <scope>NUCLEOTIDE SEQUENCE [LARGE SCALE GENOMIC DNA]</scope>
    <source>
        <strain evidence="2 3">KACC 17565</strain>
    </source>
</reference>
<keyword evidence="3" id="KW-1185">Reference proteome</keyword>
<evidence type="ECO:0000313" key="2">
    <source>
        <dbReference type="EMBL" id="MEJ1249603.1"/>
    </source>
</evidence>
<gene>
    <name evidence="2" type="ORF">WB794_07950</name>
</gene>
<organism evidence="2 3">
    <name type="scientific">Denitratimonas tolerans</name>
    <dbReference type="NCBI Taxonomy" id="1338420"/>
    <lineage>
        <taxon>Bacteria</taxon>
        <taxon>Pseudomonadati</taxon>
        <taxon>Pseudomonadota</taxon>
        <taxon>Gammaproteobacteria</taxon>
        <taxon>Lysobacterales</taxon>
        <taxon>Lysobacteraceae</taxon>
        <taxon>Denitratimonas</taxon>
    </lineage>
</organism>
<dbReference type="AlphaFoldDB" id="A0AAW9R6H7"/>
<keyword evidence="1" id="KW-0472">Membrane</keyword>
<keyword evidence="1" id="KW-1133">Transmembrane helix</keyword>
<dbReference type="RefSeq" id="WP_337335319.1">
    <property type="nucleotide sequence ID" value="NZ_JBBDHC010000009.1"/>
</dbReference>
<feature type="transmembrane region" description="Helical" evidence="1">
    <location>
        <begin position="6"/>
        <end position="37"/>
    </location>
</feature>